<dbReference type="EMBL" id="LKEU01000013">
    <property type="protein sequence ID" value="OFV72046.1"/>
    <property type="molecule type" value="Genomic_DNA"/>
</dbReference>
<gene>
    <name evidence="1" type="ORF">ACWI_05200</name>
</gene>
<comment type="caution">
    <text evidence="1">The sequence shown here is derived from an EMBL/GenBank/DDBJ whole genome shotgun (WGS) entry which is preliminary data.</text>
</comment>
<proteinExistence type="predicted"/>
<evidence type="ECO:0000313" key="1">
    <source>
        <dbReference type="EMBL" id="OFV72046.1"/>
    </source>
</evidence>
<name>A0A1F2PMX8_9FIRM</name>
<sequence length="146" mass="14574">MAAFWPLFLGGFLVKRKPGGLCLNQGLHLHQQIGAAVGDEQLDPAKGAGADLVGVKEDTDPGGSEVVGGVGPQLAGNGGEVNVAIVGVGIFELLEFGGQFGADLAIGDCQQIPQQQFIAGSGAKDVGGELAVAMGAAVIAVLFLGH</sequence>
<reference evidence="1 2" key="1">
    <citation type="submission" date="2015-09" db="EMBL/GenBank/DDBJ databases">
        <title>Genome sequence of Acetobacterium wieringae DSM 1911.</title>
        <authorList>
            <person name="Poehlein A."/>
            <person name="Bengelsdorf F.R."/>
            <person name="Schiel-Bengelsdorf B."/>
            <person name="Duerre P."/>
            <person name="Daniel R."/>
        </authorList>
    </citation>
    <scope>NUCLEOTIDE SEQUENCE [LARGE SCALE GENOMIC DNA]</scope>
    <source>
        <strain evidence="1 2">DSM 1911</strain>
    </source>
</reference>
<organism evidence="1 2">
    <name type="scientific">Acetobacterium wieringae</name>
    <dbReference type="NCBI Taxonomy" id="52694"/>
    <lineage>
        <taxon>Bacteria</taxon>
        <taxon>Bacillati</taxon>
        <taxon>Bacillota</taxon>
        <taxon>Clostridia</taxon>
        <taxon>Eubacteriales</taxon>
        <taxon>Eubacteriaceae</taxon>
        <taxon>Acetobacterium</taxon>
    </lineage>
</organism>
<dbReference type="AlphaFoldDB" id="A0A1F2PMX8"/>
<dbReference type="Proteomes" id="UP000176244">
    <property type="component" value="Unassembled WGS sequence"/>
</dbReference>
<accession>A0A1F2PMX8</accession>
<evidence type="ECO:0000313" key="2">
    <source>
        <dbReference type="Proteomes" id="UP000176244"/>
    </source>
</evidence>
<protein>
    <submittedName>
        <fullName evidence="1">Uncharacterized protein</fullName>
    </submittedName>
</protein>